<dbReference type="Proteomes" id="UP000005837">
    <property type="component" value="Unassembled WGS sequence"/>
</dbReference>
<feature type="transmembrane region" description="Helical" evidence="8">
    <location>
        <begin position="130"/>
        <end position="147"/>
    </location>
</feature>
<dbReference type="eggNOG" id="COG3641">
    <property type="taxonomic scope" value="Bacteria"/>
</dbReference>
<evidence type="ECO:0000256" key="6">
    <source>
        <dbReference type="ARBA" id="ARBA00022989"/>
    </source>
</evidence>
<feature type="domain" description="Phosphotransferase system EIIC" evidence="9">
    <location>
        <begin position="34"/>
        <end position="366"/>
    </location>
</feature>
<accession>C0DVQ7</accession>
<dbReference type="GO" id="GO:0008982">
    <property type="term" value="F:protein-N(PI)-phosphohistidine-sugar phosphotransferase activity"/>
    <property type="evidence" value="ECO:0007669"/>
    <property type="project" value="InterPro"/>
</dbReference>
<feature type="transmembrane region" description="Helical" evidence="8">
    <location>
        <begin position="36"/>
        <end position="54"/>
    </location>
</feature>
<evidence type="ECO:0000256" key="3">
    <source>
        <dbReference type="ARBA" id="ARBA00022475"/>
    </source>
</evidence>
<evidence type="ECO:0000256" key="5">
    <source>
        <dbReference type="ARBA" id="ARBA00022692"/>
    </source>
</evidence>
<proteinExistence type="predicted"/>
<evidence type="ECO:0000256" key="1">
    <source>
        <dbReference type="ARBA" id="ARBA00004651"/>
    </source>
</evidence>
<dbReference type="GO" id="GO:0005886">
    <property type="term" value="C:plasma membrane"/>
    <property type="evidence" value="ECO:0007669"/>
    <property type="project" value="UniProtKB-SubCell"/>
</dbReference>
<evidence type="ECO:0000256" key="7">
    <source>
        <dbReference type="ARBA" id="ARBA00023136"/>
    </source>
</evidence>
<feature type="transmembrane region" description="Helical" evidence="8">
    <location>
        <begin position="233"/>
        <end position="250"/>
    </location>
</feature>
<reference evidence="10 11" key="1">
    <citation type="submission" date="2009-01" db="EMBL/GenBank/DDBJ databases">
        <authorList>
            <person name="Fulton L."/>
            <person name="Clifton S."/>
            <person name="Chinwalla A.T."/>
            <person name="Mitreva M."/>
            <person name="Sodergren E."/>
            <person name="Weinstock G."/>
            <person name="Clifton S."/>
            <person name="Dooling D.J."/>
            <person name="Fulton B."/>
            <person name="Minx P."/>
            <person name="Pepin K.H."/>
            <person name="Johnson M."/>
            <person name="Bhonagiri V."/>
            <person name="Nash W.E."/>
            <person name="Mardis E.R."/>
            <person name="Wilson R.K."/>
        </authorList>
    </citation>
    <scope>NUCLEOTIDE SEQUENCE [LARGE SCALE GENOMIC DNA]</scope>
    <source>
        <strain evidence="10 11">ATCC 23834</strain>
    </source>
</reference>
<keyword evidence="6 8" id="KW-1133">Transmembrane helix</keyword>
<evidence type="ECO:0000256" key="4">
    <source>
        <dbReference type="ARBA" id="ARBA00022597"/>
    </source>
</evidence>
<sequence>MTIFWQQVYSQANYLNTTNRSKIVEKLTPKSFMMHLLNGSALGIVVALVPGALLGELFKALTPYCEPLGMLTQMIGATNAMVGIAVGVAIGYMFKFTPIESISVGLATMAAGGAVRFADGIIQLKGTGDIFTMVFTAGIAVGLIVLLRGKVRGYAILVVPVVSLFVAGALGRLAFPYFIAFSQLLGSWIAHLLTLEQTLMAVLIAIAFACLIVSPVSSVGIATAIHLAGVGSGAANLGICACAFSLAVAGRRVNPLGTCAAHFVGSPKLSMPNIVAKPKLLLPIMLNAALAGVLASLFQIQGTEFSAGFGISGLIGPVNHLKLAGWGAGQLAVSLLVFVIVPVAGAFAVDWLFVNKLKWIAPEDYKIDVS</sequence>
<keyword evidence="3" id="KW-1003">Cell membrane</keyword>
<keyword evidence="5 8" id="KW-0812">Transmembrane</keyword>
<protein>
    <recommendedName>
        <fullName evidence="9">Phosphotransferase system EIIC domain-containing protein</fullName>
    </recommendedName>
</protein>
<feature type="transmembrane region" description="Helical" evidence="8">
    <location>
        <begin position="202"/>
        <end position="227"/>
    </location>
</feature>
<keyword evidence="7 8" id="KW-0472">Membrane</keyword>
<dbReference type="InterPro" id="IPR003352">
    <property type="entry name" value="PTS_EIIC"/>
</dbReference>
<name>C0DVQ7_EIKCO</name>
<comment type="subcellular location">
    <subcellularLocation>
        <location evidence="1">Cell membrane</location>
        <topology evidence="1">Multi-pass membrane protein</topology>
    </subcellularLocation>
</comment>
<comment type="caution">
    <text evidence="10">The sequence shown here is derived from an EMBL/GenBank/DDBJ whole genome shotgun (WGS) entry which is preliminary data.</text>
</comment>
<keyword evidence="4" id="KW-0762">Sugar transport</keyword>
<evidence type="ECO:0000256" key="8">
    <source>
        <dbReference type="SAM" id="Phobius"/>
    </source>
</evidence>
<organism evidence="10 11">
    <name type="scientific">Eikenella corrodens ATCC 23834</name>
    <dbReference type="NCBI Taxonomy" id="546274"/>
    <lineage>
        <taxon>Bacteria</taxon>
        <taxon>Pseudomonadati</taxon>
        <taxon>Pseudomonadota</taxon>
        <taxon>Betaproteobacteria</taxon>
        <taxon>Neisseriales</taxon>
        <taxon>Neisseriaceae</taxon>
        <taxon>Eikenella</taxon>
    </lineage>
</organism>
<keyword evidence="2" id="KW-0813">Transport</keyword>
<gene>
    <name evidence="10" type="ORF">EIKCOROL_01446</name>
</gene>
<evidence type="ECO:0000313" key="11">
    <source>
        <dbReference type="Proteomes" id="UP000005837"/>
    </source>
</evidence>
<dbReference type="EMBL" id="ACEA01000023">
    <property type="protein sequence ID" value="EEG23931.1"/>
    <property type="molecule type" value="Genomic_DNA"/>
</dbReference>
<evidence type="ECO:0000259" key="9">
    <source>
        <dbReference type="Pfam" id="PF13303"/>
    </source>
</evidence>
<evidence type="ECO:0000256" key="2">
    <source>
        <dbReference type="ARBA" id="ARBA00022448"/>
    </source>
</evidence>
<dbReference type="HOGENOM" id="CLU_050996_0_0_4"/>
<evidence type="ECO:0000313" key="10">
    <source>
        <dbReference type="EMBL" id="EEG23931.1"/>
    </source>
</evidence>
<dbReference type="Pfam" id="PF13303">
    <property type="entry name" value="PTS_EIIC_2"/>
    <property type="match status" value="1"/>
</dbReference>
<feature type="transmembrane region" description="Helical" evidence="8">
    <location>
        <begin position="331"/>
        <end position="353"/>
    </location>
</feature>
<feature type="transmembrane region" description="Helical" evidence="8">
    <location>
        <begin position="101"/>
        <end position="118"/>
    </location>
</feature>
<feature type="transmembrane region" description="Helical" evidence="8">
    <location>
        <begin position="74"/>
        <end position="94"/>
    </location>
</feature>
<feature type="transmembrane region" description="Helical" evidence="8">
    <location>
        <begin position="280"/>
        <end position="300"/>
    </location>
</feature>
<dbReference type="GO" id="GO:0009401">
    <property type="term" value="P:phosphoenolpyruvate-dependent sugar phosphotransferase system"/>
    <property type="evidence" value="ECO:0007669"/>
    <property type="project" value="InterPro"/>
</dbReference>
<dbReference type="AlphaFoldDB" id="C0DVQ7"/>
<feature type="transmembrane region" description="Helical" evidence="8">
    <location>
        <begin position="154"/>
        <end position="171"/>
    </location>
</feature>